<evidence type="ECO:0000256" key="4">
    <source>
        <dbReference type="ARBA" id="ARBA00022964"/>
    </source>
</evidence>
<dbReference type="GO" id="GO:0005506">
    <property type="term" value="F:iron ion binding"/>
    <property type="evidence" value="ECO:0007669"/>
    <property type="project" value="InterPro"/>
</dbReference>
<keyword evidence="6 7" id="KW-0408">Iron</keyword>
<dbReference type="Pfam" id="PF00067">
    <property type="entry name" value="p450"/>
    <property type="match status" value="1"/>
</dbReference>
<reference evidence="8" key="1">
    <citation type="submission" date="2020-11" db="EMBL/GenBank/DDBJ databases">
        <authorList>
            <consortium name="DOE Joint Genome Institute"/>
            <person name="Ahrendt S."/>
            <person name="Riley R."/>
            <person name="Andreopoulos W."/>
            <person name="Labutti K."/>
            <person name="Pangilinan J."/>
            <person name="Ruiz-Duenas F.J."/>
            <person name="Barrasa J.M."/>
            <person name="Sanchez-Garcia M."/>
            <person name="Camarero S."/>
            <person name="Miyauchi S."/>
            <person name="Serrano A."/>
            <person name="Linde D."/>
            <person name="Babiker R."/>
            <person name="Drula E."/>
            <person name="Ayuso-Fernandez I."/>
            <person name="Pacheco R."/>
            <person name="Padilla G."/>
            <person name="Ferreira P."/>
            <person name="Barriuso J."/>
            <person name="Kellner H."/>
            <person name="Castanera R."/>
            <person name="Alfaro M."/>
            <person name="Ramirez L."/>
            <person name="Pisabarro A.G."/>
            <person name="Kuo A."/>
            <person name="Tritt A."/>
            <person name="Lipzen A."/>
            <person name="He G."/>
            <person name="Yan M."/>
            <person name="Ng V."/>
            <person name="Cullen D."/>
            <person name="Martin F."/>
            <person name="Rosso M.-N."/>
            <person name="Henrissat B."/>
            <person name="Hibbett D."/>
            <person name="Martinez A.T."/>
            <person name="Grigoriev I.V."/>
        </authorList>
    </citation>
    <scope>NUCLEOTIDE SEQUENCE</scope>
    <source>
        <strain evidence="8">ATCC 90797</strain>
    </source>
</reference>
<dbReference type="InterPro" id="IPR050783">
    <property type="entry name" value="Oxylipin_biosynth_metab"/>
</dbReference>
<dbReference type="GO" id="GO:0006979">
    <property type="term" value="P:response to oxidative stress"/>
    <property type="evidence" value="ECO:0007669"/>
    <property type="project" value="InterPro"/>
</dbReference>
<dbReference type="Proteomes" id="UP000807025">
    <property type="component" value="Unassembled WGS sequence"/>
</dbReference>
<comment type="subunit">
    <text evidence="1">Homotetramer.</text>
</comment>
<keyword evidence="4" id="KW-0223">Dioxygenase</keyword>
<protein>
    <submittedName>
        <fullName evidence="8">Heme peroxidase</fullName>
    </submittedName>
</protein>
<dbReference type="GO" id="GO:0004497">
    <property type="term" value="F:monooxygenase activity"/>
    <property type="evidence" value="ECO:0007669"/>
    <property type="project" value="InterPro"/>
</dbReference>
<evidence type="ECO:0000313" key="8">
    <source>
        <dbReference type="EMBL" id="KAF9492307.1"/>
    </source>
</evidence>
<dbReference type="InterPro" id="IPR037120">
    <property type="entry name" value="Haem_peroxidase_sf_animal"/>
</dbReference>
<gene>
    <name evidence="8" type="ORF">BDN71DRAFT_1473909</name>
</gene>
<dbReference type="GO" id="GO:0006631">
    <property type="term" value="P:fatty acid metabolic process"/>
    <property type="evidence" value="ECO:0007669"/>
    <property type="project" value="UniProtKB-ARBA"/>
</dbReference>
<keyword evidence="9" id="KW-1185">Reference proteome</keyword>
<dbReference type="PANTHER" id="PTHR11903:SF37">
    <property type="entry name" value="PSI-PRODUCING OXYGENASE A"/>
    <property type="match status" value="1"/>
</dbReference>
<evidence type="ECO:0000256" key="5">
    <source>
        <dbReference type="ARBA" id="ARBA00023002"/>
    </source>
</evidence>
<evidence type="ECO:0000256" key="6">
    <source>
        <dbReference type="ARBA" id="ARBA00023004"/>
    </source>
</evidence>
<dbReference type="Pfam" id="PF03098">
    <property type="entry name" value="An_peroxidase"/>
    <property type="match status" value="2"/>
</dbReference>
<feature type="binding site" description="axial binding residue" evidence="7">
    <location>
        <position position="386"/>
    </location>
    <ligand>
        <name>heme b</name>
        <dbReference type="ChEBI" id="CHEBI:60344"/>
    </ligand>
    <ligandPart>
        <name>Fe</name>
        <dbReference type="ChEBI" id="CHEBI:18248"/>
    </ligandPart>
</feature>
<dbReference type="InterPro" id="IPR036396">
    <property type="entry name" value="Cyt_P450_sf"/>
</dbReference>
<dbReference type="PROSITE" id="PS50292">
    <property type="entry name" value="PEROXIDASE_3"/>
    <property type="match status" value="1"/>
</dbReference>
<dbReference type="PANTHER" id="PTHR11903">
    <property type="entry name" value="PROSTAGLANDIN G/H SYNTHASE"/>
    <property type="match status" value="1"/>
</dbReference>
<dbReference type="GO" id="GO:0020037">
    <property type="term" value="F:heme binding"/>
    <property type="evidence" value="ECO:0007669"/>
    <property type="project" value="InterPro"/>
</dbReference>
<evidence type="ECO:0000256" key="3">
    <source>
        <dbReference type="ARBA" id="ARBA00022723"/>
    </source>
</evidence>
<dbReference type="CDD" id="cd20612">
    <property type="entry name" value="CYP_LDS-like_C"/>
    <property type="match status" value="1"/>
</dbReference>
<evidence type="ECO:0000313" key="9">
    <source>
        <dbReference type="Proteomes" id="UP000807025"/>
    </source>
</evidence>
<dbReference type="InterPro" id="IPR001128">
    <property type="entry name" value="Cyt_P450"/>
</dbReference>
<dbReference type="EMBL" id="MU154603">
    <property type="protein sequence ID" value="KAF9492307.1"/>
    <property type="molecule type" value="Genomic_DNA"/>
</dbReference>
<dbReference type="PRINTS" id="PR00457">
    <property type="entry name" value="ANPEROXIDASE"/>
</dbReference>
<dbReference type="GO" id="GO:0051213">
    <property type="term" value="F:dioxygenase activity"/>
    <property type="evidence" value="ECO:0007669"/>
    <property type="project" value="UniProtKB-KW"/>
</dbReference>
<dbReference type="InterPro" id="IPR019791">
    <property type="entry name" value="Haem_peroxidase_animal"/>
</dbReference>
<comment type="caution">
    <text evidence="8">The sequence shown here is derived from an EMBL/GenBank/DDBJ whole genome shotgun (WGS) entry which is preliminary data.</text>
</comment>
<organism evidence="8 9">
    <name type="scientific">Pleurotus eryngii</name>
    <name type="common">Boletus of the steppes</name>
    <dbReference type="NCBI Taxonomy" id="5323"/>
    <lineage>
        <taxon>Eukaryota</taxon>
        <taxon>Fungi</taxon>
        <taxon>Dikarya</taxon>
        <taxon>Basidiomycota</taxon>
        <taxon>Agaricomycotina</taxon>
        <taxon>Agaricomycetes</taxon>
        <taxon>Agaricomycetidae</taxon>
        <taxon>Agaricales</taxon>
        <taxon>Pleurotineae</taxon>
        <taxon>Pleurotaceae</taxon>
        <taxon>Pleurotus</taxon>
    </lineage>
</organism>
<keyword evidence="3 7" id="KW-0479">Metal-binding</keyword>
<evidence type="ECO:0000256" key="2">
    <source>
        <dbReference type="ARBA" id="ARBA00022617"/>
    </source>
</evidence>
<dbReference type="Gene3D" id="1.10.640.10">
    <property type="entry name" value="Haem peroxidase domain superfamily, animal type"/>
    <property type="match status" value="1"/>
</dbReference>
<dbReference type="GO" id="GO:0016705">
    <property type="term" value="F:oxidoreductase activity, acting on paired donors, with incorporation or reduction of molecular oxygen"/>
    <property type="evidence" value="ECO:0007669"/>
    <property type="project" value="InterPro"/>
</dbReference>
<dbReference type="GO" id="GO:0004601">
    <property type="term" value="F:peroxidase activity"/>
    <property type="evidence" value="ECO:0007669"/>
    <property type="project" value="UniProtKB-KW"/>
</dbReference>
<dbReference type="InterPro" id="IPR034812">
    <property type="entry name" value="Ppo-like_N"/>
</dbReference>
<dbReference type="OrthoDB" id="823504at2759"/>
<keyword evidence="8" id="KW-0575">Peroxidase</keyword>
<dbReference type="Gene3D" id="1.10.630.10">
    <property type="entry name" value="Cytochrome P450"/>
    <property type="match status" value="1"/>
</dbReference>
<sequence>MASLPASKIVSLGADAVYLTARAPPDAPDGLYDWQASSDASHQNEGHSTTANFINRAETLASKGQFKPDPKVLAGITDILLHPHAVDDRKGVFETALGIIARIDPASEVASKLGDTIIGGLYNTVPHPPAAYLGPKYAWREADGSNNNLQDPDYGRSGCPYARSAQGRSNLPVTSLPDPGLIFDTLLRRRELKSHPGGLSSMILAFASIVTHSLFRTDRKDVSINNASSYLDLSPVYGDNQADQDKVRDKDQGRGLLYPDTFHEERLIFLPPATSVLLVLFSRNHNYIADKILKINERKRWTDPPPTDPAARALQDEEIFQTARLINGGHFMSMITGDYAATFLGSAENCNWNMNPFDPIDRDDLVVDRGRGNHCSVEFNMLYRWHGTTSAVNEKWTEEIFNSAFGGKPFDQLSLGDLSTFGKIFADLPADPSKRTFAGLKRGPDGKFSDDDLANILHSTTADPAGAYGARNTPPVLRLVEIMGMEQARSWGVCTMNEFRKFLGLKQFASFEEWNPDPEVADAARRLYGHVDYLELYPGLQAEQTMPVVDGLSLACGYTTMRAVLGDAIALVRGDRFYTTDFTPFNLTTWGFHDCQRHLDNGGGGGLMSKLMMRHMPRHFPWNSTYSLWPFFTPEHMRQSLTRQGIAQKYTFDRPIAQPVPVILKTFAGIKGVWNDPSRFKIIYEKLGYGSMLLFDDAKRHDADRAMVLHALFPTQDSIAQYAAWCRADTAKLIQERSWNYDGVPGTYMDVVNGILNNAAIHFVSEKILGIELKTKANPRGIHTEREMYEMLATLVGAFFLPITFLSFDEPESKFALNDAAFRAGVILNLLNTKAIMEVAPSTAPNAVGRLIAGARSYVWPETEKPWYPFLSTIASTGRPLDELIGNIVGLAIASSVTIAQGAVHTVDFYLDDGRAKERAEIIRLVKKDDVQSTELLQGYVREALRLNPPVPGIWRDVAVDATISQGGNLPPIEVKAGDRIWGSFRTAHLNPDDFPNPHAIDPRRPKGPYNLNGTGFHMCPGTTYTQVVIAEMIKPIFALRNLRRAPGDAGVLPKYHDTIRETENTVYINRDGTTGPWPGSLHVVVSLFLFSFHS</sequence>
<dbReference type="InterPro" id="IPR010255">
    <property type="entry name" value="Haem_peroxidase_sf"/>
</dbReference>
<dbReference type="CDD" id="cd09817">
    <property type="entry name" value="linoleate_diol_synthase_like"/>
    <property type="match status" value="1"/>
</dbReference>
<name>A0A9P6D5V8_PLEER</name>
<dbReference type="AlphaFoldDB" id="A0A9P6D5V8"/>
<accession>A0A9P6D5V8</accession>
<proteinExistence type="predicted"/>
<evidence type="ECO:0000256" key="7">
    <source>
        <dbReference type="PIRSR" id="PIRSR619791-2"/>
    </source>
</evidence>
<keyword evidence="2 7" id="KW-0349">Heme</keyword>
<evidence type="ECO:0000256" key="1">
    <source>
        <dbReference type="ARBA" id="ARBA00011881"/>
    </source>
</evidence>
<dbReference type="SUPFAM" id="SSF48113">
    <property type="entry name" value="Heme-dependent peroxidases"/>
    <property type="match status" value="1"/>
</dbReference>
<dbReference type="SUPFAM" id="SSF48264">
    <property type="entry name" value="Cytochrome P450"/>
    <property type="match status" value="1"/>
</dbReference>
<keyword evidence="5" id="KW-0560">Oxidoreductase</keyword>